<reference evidence="3 4" key="1">
    <citation type="submission" date="2023-07" db="EMBL/GenBank/DDBJ databases">
        <title>Sorghum-associated microbial communities from plants grown in Nebraska, USA.</title>
        <authorList>
            <person name="Schachtman D."/>
        </authorList>
    </citation>
    <scope>NUCLEOTIDE SEQUENCE [LARGE SCALE GENOMIC DNA]</scope>
    <source>
        <strain evidence="3 4">BE332</strain>
    </source>
</reference>
<gene>
    <name evidence="3" type="ORF">J2X26_004127</name>
</gene>
<organism evidence="3 4">
    <name type="scientific">Cellulomonas humilata</name>
    <dbReference type="NCBI Taxonomy" id="144055"/>
    <lineage>
        <taxon>Bacteria</taxon>
        <taxon>Bacillati</taxon>
        <taxon>Actinomycetota</taxon>
        <taxon>Actinomycetes</taxon>
        <taxon>Micrococcales</taxon>
        <taxon>Cellulomonadaceae</taxon>
        <taxon>Cellulomonas</taxon>
    </lineage>
</organism>
<dbReference type="Pfam" id="PF13400">
    <property type="entry name" value="Tad"/>
    <property type="match status" value="1"/>
</dbReference>
<dbReference type="EMBL" id="JAUSVB010000007">
    <property type="protein sequence ID" value="MDQ0375784.1"/>
    <property type="molecule type" value="Genomic_DNA"/>
</dbReference>
<feature type="transmembrane region" description="Helical" evidence="1">
    <location>
        <begin position="23"/>
        <end position="47"/>
    </location>
</feature>
<comment type="caution">
    <text evidence="3">The sequence shown here is derived from an EMBL/GenBank/DDBJ whole genome shotgun (WGS) entry which is preliminary data.</text>
</comment>
<keyword evidence="1" id="KW-1133">Transmembrane helix</keyword>
<feature type="domain" description="Putative Flp pilus-assembly TadG-like N-terminal" evidence="2">
    <location>
        <begin position="21"/>
        <end position="68"/>
    </location>
</feature>
<protein>
    <submittedName>
        <fullName evidence="3">Membrane protein</fullName>
    </submittedName>
</protein>
<dbReference type="InterPro" id="IPR028087">
    <property type="entry name" value="Tad_N"/>
</dbReference>
<sequence length="165" mass="16891">MSSAFRAASIGGSRRTAGDDGQVMILTLGFVVVALLLLTVVVSAAGVHLERKRLLALADLLALEGADAVGDNRYFVPGAGQEAAGTGGLPLTDVSVRASVDGYLQENAAAAEAWDEFAVLDASTPDGKSAQVRLGAVVRPVLMSWVLAPWSDGIALEAESVARGS</sequence>
<accession>A0ABU0EKH4</accession>
<keyword evidence="1" id="KW-0812">Transmembrane</keyword>
<evidence type="ECO:0000256" key="1">
    <source>
        <dbReference type="SAM" id="Phobius"/>
    </source>
</evidence>
<keyword evidence="4" id="KW-1185">Reference proteome</keyword>
<evidence type="ECO:0000259" key="2">
    <source>
        <dbReference type="Pfam" id="PF13400"/>
    </source>
</evidence>
<evidence type="ECO:0000313" key="3">
    <source>
        <dbReference type="EMBL" id="MDQ0375784.1"/>
    </source>
</evidence>
<name>A0ABU0EKH4_9CELL</name>
<evidence type="ECO:0000313" key="4">
    <source>
        <dbReference type="Proteomes" id="UP001239626"/>
    </source>
</evidence>
<proteinExistence type="predicted"/>
<dbReference type="Proteomes" id="UP001239626">
    <property type="component" value="Unassembled WGS sequence"/>
</dbReference>
<dbReference type="RefSeq" id="WP_307494580.1">
    <property type="nucleotide sequence ID" value="NZ_JAUSVB010000007.1"/>
</dbReference>
<keyword evidence="1" id="KW-0472">Membrane</keyword>